<comment type="caution">
    <text evidence="3">The sequence shown here is derived from an EMBL/GenBank/DDBJ whole genome shotgun (WGS) entry which is preliminary data.</text>
</comment>
<dbReference type="RefSeq" id="WP_039321967.1">
    <property type="nucleotide sequence ID" value="NZ_JQHM01000001.1"/>
</dbReference>
<dbReference type="STRING" id="55207.KP22_01540"/>
<accession>A0A093RVE2</accession>
<dbReference type="Gene3D" id="3.40.50.11090">
    <property type="match status" value="1"/>
</dbReference>
<gene>
    <name evidence="3" type="ORF">KP22_01540</name>
</gene>
<name>A0A093RVE2_9GAMM</name>
<reference evidence="3 4" key="1">
    <citation type="submission" date="2014-08" db="EMBL/GenBank/DDBJ databases">
        <title>Genome sequences of NCPPB Pectobacterium isolates.</title>
        <authorList>
            <person name="Glover R.H."/>
            <person name="Sapp M."/>
            <person name="Elphinstone J."/>
        </authorList>
    </citation>
    <scope>NUCLEOTIDE SEQUENCE [LARGE SCALE GENOMIC DNA]</scope>
    <source>
        <strain evidence="3 4">NCPPB 2795</strain>
    </source>
</reference>
<dbReference type="eggNOG" id="COG3754">
    <property type="taxonomic scope" value="Bacteria"/>
</dbReference>
<evidence type="ECO:0008006" key="5">
    <source>
        <dbReference type="Google" id="ProtNLM"/>
    </source>
</evidence>
<feature type="domain" description="WsaF C-terminal" evidence="2">
    <location>
        <begin position="241"/>
        <end position="370"/>
    </location>
</feature>
<proteinExistence type="predicted"/>
<evidence type="ECO:0000259" key="2">
    <source>
        <dbReference type="Pfam" id="PF22772"/>
    </source>
</evidence>
<sequence>MLREIKSKILRKIKEKKLKALYISNSAKYDNAAAYSRLTTYSLASSCVNVDSTVEKKINLILPGLPANGIFAGIKTALEFSSRLSSSLSLNIRVITFGESPDNSTRSWIQKNIFPDSRIEFVSDIDIVNLSVNVDDIWVATYWTTAHSLTVAAHLGIIKPQNVIYLIQDYESGFHPWSTAFALTEETYLTGFCHVVNSYPLFNALKKANIPCSKELVFFPEIDLHMLEKASANRKLSKKIRVLFYGRPSKSRNLFDIGIGALTLLAKRTDNTDYELEILSAGEKHSDIVLSEKVTLRSLGKLSWDGYFNRLSETDIVFSLQYSPHPSHPPLDAITSGAYAVTNDLNGTRVGLHPRMYVAAASPDKLADKLLCAIQDLHKNGCYEYDESLVQSYGRPMSDVIEAISKHIHN</sequence>
<dbReference type="AlphaFoldDB" id="A0A093RVE2"/>
<dbReference type="Proteomes" id="UP000032874">
    <property type="component" value="Unassembled WGS sequence"/>
</dbReference>
<dbReference type="Pfam" id="PF21374">
    <property type="entry name" value="WsaF_N"/>
    <property type="match status" value="1"/>
</dbReference>
<evidence type="ECO:0000313" key="3">
    <source>
        <dbReference type="EMBL" id="KFX06800.1"/>
    </source>
</evidence>
<feature type="domain" description="WsaF N-terminal" evidence="1">
    <location>
        <begin position="57"/>
        <end position="191"/>
    </location>
</feature>
<dbReference type="SUPFAM" id="SSF53756">
    <property type="entry name" value="UDP-Glycosyltransferase/glycogen phosphorylase"/>
    <property type="match status" value="1"/>
</dbReference>
<evidence type="ECO:0000313" key="4">
    <source>
        <dbReference type="Proteomes" id="UP000032874"/>
    </source>
</evidence>
<dbReference type="GO" id="GO:0030247">
    <property type="term" value="F:polysaccharide binding"/>
    <property type="evidence" value="ECO:0007669"/>
    <property type="project" value="InterPro"/>
</dbReference>
<evidence type="ECO:0000259" key="1">
    <source>
        <dbReference type="Pfam" id="PF21374"/>
    </source>
</evidence>
<dbReference type="EMBL" id="JQHM01000001">
    <property type="protein sequence ID" value="KFX06800.1"/>
    <property type="molecule type" value="Genomic_DNA"/>
</dbReference>
<organism evidence="3 4">
    <name type="scientific">Pectobacterium betavasculorum</name>
    <dbReference type="NCBI Taxonomy" id="55207"/>
    <lineage>
        <taxon>Bacteria</taxon>
        <taxon>Pseudomonadati</taxon>
        <taxon>Pseudomonadota</taxon>
        <taxon>Gammaproteobacteria</taxon>
        <taxon>Enterobacterales</taxon>
        <taxon>Pectobacteriaceae</taxon>
        <taxon>Pectobacterium</taxon>
    </lineage>
</organism>
<dbReference type="InterPro" id="IPR055050">
    <property type="entry name" value="WsaF_C"/>
</dbReference>
<dbReference type="InterPro" id="IPR048510">
    <property type="entry name" value="WsaF_N"/>
</dbReference>
<protein>
    <recommendedName>
        <fullName evidence="5">Glycosyl transferase family 1 domain-containing protein</fullName>
    </recommendedName>
</protein>
<dbReference type="Gene3D" id="3.40.50.2000">
    <property type="entry name" value="Glycogen Phosphorylase B"/>
    <property type="match status" value="1"/>
</dbReference>
<dbReference type="Pfam" id="PF22772">
    <property type="entry name" value="WsaF_C"/>
    <property type="match status" value="1"/>
</dbReference>